<dbReference type="Gene3D" id="1.10.238.10">
    <property type="entry name" value="EF-hand"/>
    <property type="match status" value="2"/>
</dbReference>
<organism evidence="2 3">
    <name type="scientific">Bradyrhizobium diazoefficiens SEMIA 5080</name>
    <dbReference type="NCBI Taxonomy" id="754504"/>
    <lineage>
        <taxon>Bacteria</taxon>
        <taxon>Pseudomonadati</taxon>
        <taxon>Pseudomonadota</taxon>
        <taxon>Alphaproteobacteria</taxon>
        <taxon>Hyphomicrobiales</taxon>
        <taxon>Nitrobacteraceae</taxon>
        <taxon>Bradyrhizobium</taxon>
    </lineage>
</organism>
<evidence type="ECO:0000313" key="3">
    <source>
        <dbReference type="Proteomes" id="UP000024900"/>
    </source>
</evidence>
<accession>A0A837CMJ1</accession>
<feature type="domain" description="EF-hand" evidence="1">
    <location>
        <begin position="48"/>
        <end position="81"/>
    </location>
</feature>
<gene>
    <name evidence="2" type="ORF">BJA5080_06826</name>
</gene>
<comment type="caution">
    <text evidence="2">The sequence shown here is derived from an EMBL/GenBank/DDBJ whole genome shotgun (WGS) entry which is preliminary data.</text>
</comment>
<dbReference type="PROSITE" id="PS00018">
    <property type="entry name" value="EF_HAND_1"/>
    <property type="match status" value="1"/>
</dbReference>
<dbReference type="AlphaFoldDB" id="A0A837CMJ1"/>
<evidence type="ECO:0000313" key="2">
    <source>
        <dbReference type="EMBL" id="KGJ70534.1"/>
    </source>
</evidence>
<dbReference type="SUPFAM" id="SSF47473">
    <property type="entry name" value="EF-hand"/>
    <property type="match status" value="1"/>
</dbReference>
<dbReference type="Proteomes" id="UP000024900">
    <property type="component" value="Unassembled WGS sequence"/>
</dbReference>
<proteinExistence type="predicted"/>
<sequence>MMGGGDMMGRAMKGRSTMGVDAMGPPIMFRMMFALMDSDGDGAISSAEFQAAHERIFKAMDSNEDGKLTPEEMQAFLQTRR</sequence>
<dbReference type="RefSeq" id="WP_080668033.1">
    <property type="nucleotide sequence ID" value="NZ_ADOU02000004.1"/>
</dbReference>
<name>A0A837CMJ1_9BRAD</name>
<reference evidence="2 3" key="1">
    <citation type="journal article" date="2014" name="BMC Genomics">
        <title>Comparative genomics of Bradyrhizobium japonicum CPAC 15 and Bradyrhizobium diazoefficiens CPAC 7: elite model strains for understanding symbiotic performance with soybean.</title>
        <authorList>
            <person name="Siqueira A.F."/>
            <person name="Ormeno-Orrillo E."/>
            <person name="Souza R.C."/>
            <person name="Rodrigues E.P."/>
            <person name="Almeida L.G."/>
            <person name="Barcellos F.G."/>
            <person name="Batista J.S."/>
            <person name="Nakatami A.S."/>
            <person name="Martinez-Romero E."/>
            <person name="Vasconcelos A.T."/>
            <person name="Hungria M."/>
        </authorList>
    </citation>
    <scope>NUCLEOTIDE SEQUENCE [LARGE SCALE GENOMIC DNA]</scope>
    <source>
        <strain evidence="2 3">SEMIA 5080</strain>
    </source>
</reference>
<dbReference type="InterPro" id="IPR018247">
    <property type="entry name" value="EF_Hand_1_Ca_BS"/>
</dbReference>
<dbReference type="GO" id="GO:0005509">
    <property type="term" value="F:calcium ion binding"/>
    <property type="evidence" value="ECO:0007669"/>
    <property type="project" value="InterPro"/>
</dbReference>
<dbReference type="InterPro" id="IPR011992">
    <property type="entry name" value="EF-hand-dom_pair"/>
</dbReference>
<protein>
    <recommendedName>
        <fullName evidence="1">EF-hand domain-containing protein</fullName>
    </recommendedName>
</protein>
<dbReference type="Pfam" id="PF13202">
    <property type="entry name" value="EF-hand_5"/>
    <property type="match status" value="1"/>
</dbReference>
<dbReference type="CDD" id="cd00051">
    <property type="entry name" value="EFh"/>
    <property type="match status" value="1"/>
</dbReference>
<dbReference type="InterPro" id="IPR002048">
    <property type="entry name" value="EF_hand_dom"/>
</dbReference>
<dbReference type="PROSITE" id="PS50222">
    <property type="entry name" value="EF_HAND_2"/>
    <property type="match status" value="1"/>
</dbReference>
<evidence type="ECO:0000259" key="1">
    <source>
        <dbReference type="PROSITE" id="PS50222"/>
    </source>
</evidence>
<dbReference type="SMART" id="SM00054">
    <property type="entry name" value="EFh"/>
    <property type="match status" value="2"/>
</dbReference>
<dbReference type="EMBL" id="ADOU02000004">
    <property type="protein sequence ID" value="KGJ70534.1"/>
    <property type="molecule type" value="Genomic_DNA"/>
</dbReference>
<dbReference type="Pfam" id="PF00036">
    <property type="entry name" value="EF-hand_1"/>
    <property type="match status" value="1"/>
</dbReference>